<dbReference type="AlphaFoldDB" id="A0A371G4Y5"/>
<keyword evidence="2" id="KW-1185">Reference proteome</keyword>
<gene>
    <name evidence="1" type="ORF">CR513_33216</name>
</gene>
<dbReference type="EMBL" id="QJKJ01006756">
    <property type="protein sequence ID" value="RDX85577.1"/>
    <property type="molecule type" value="Genomic_DNA"/>
</dbReference>
<accession>A0A371G4Y5</accession>
<organism evidence="1 2">
    <name type="scientific">Mucuna pruriens</name>
    <name type="common">Velvet bean</name>
    <name type="synonym">Dolichos pruriens</name>
    <dbReference type="NCBI Taxonomy" id="157652"/>
    <lineage>
        <taxon>Eukaryota</taxon>
        <taxon>Viridiplantae</taxon>
        <taxon>Streptophyta</taxon>
        <taxon>Embryophyta</taxon>
        <taxon>Tracheophyta</taxon>
        <taxon>Spermatophyta</taxon>
        <taxon>Magnoliopsida</taxon>
        <taxon>eudicotyledons</taxon>
        <taxon>Gunneridae</taxon>
        <taxon>Pentapetalae</taxon>
        <taxon>rosids</taxon>
        <taxon>fabids</taxon>
        <taxon>Fabales</taxon>
        <taxon>Fabaceae</taxon>
        <taxon>Papilionoideae</taxon>
        <taxon>50 kb inversion clade</taxon>
        <taxon>NPAAA clade</taxon>
        <taxon>indigoferoid/millettioid clade</taxon>
        <taxon>Phaseoleae</taxon>
        <taxon>Mucuna</taxon>
    </lineage>
</organism>
<protein>
    <submittedName>
        <fullName evidence="1">Uncharacterized protein</fullName>
    </submittedName>
</protein>
<evidence type="ECO:0000313" key="2">
    <source>
        <dbReference type="Proteomes" id="UP000257109"/>
    </source>
</evidence>
<evidence type="ECO:0000313" key="1">
    <source>
        <dbReference type="EMBL" id="RDX85577.1"/>
    </source>
</evidence>
<comment type="caution">
    <text evidence="1">The sequence shown here is derived from an EMBL/GenBank/DDBJ whole genome shotgun (WGS) entry which is preliminary data.</text>
</comment>
<reference evidence="1" key="1">
    <citation type="submission" date="2018-05" db="EMBL/GenBank/DDBJ databases">
        <title>Draft genome of Mucuna pruriens seed.</title>
        <authorList>
            <person name="Nnadi N.E."/>
            <person name="Vos R."/>
            <person name="Hasami M.H."/>
            <person name="Devisetty U.K."/>
            <person name="Aguiy J.C."/>
        </authorList>
    </citation>
    <scope>NUCLEOTIDE SEQUENCE [LARGE SCALE GENOMIC DNA]</scope>
    <source>
        <strain evidence="1">JCA_2017</strain>
    </source>
</reference>
<name>A0A371G4Y5_MUCPR</name>
<sequence length="197" mass="22313">MRLVVFFLNAPPSHDCTSSELRALSLASYACLFATGPVPLAAVSKSMVPTSAPSRSTEHYMEWVSLDVLKQVSSIIPSEVDTLVAKGTWVNPSSAHDLIMMAPFDNKRICHATQEDEDDFIFMYETIFEDLRISLPIDFFYTEISQGATWVSLATMHHMNLFRPYLESYKGFKTRYVKVLPMKDAPLTMDGEPIPWY</sequence>
<proteinExistence type="predicted"/>
<dbReference type="Proteomes" id="UP000257109">
    <property type="component" value="Unassembled WGS sequence"/>
</dbReference>
<feature type="non-terminal residue" evidence="1">
    <location>
        <position position="1"/>
    </location>
</feature>
<dbReference type="OrthoDB" id="1434603at2759"/>